<keyword evidence="6" id="KW-1185">Reference proteome</keyword>
<dbReference type="Gene3D" id="1.10.418.10">
    <property type="entry name" value="Calponin-like domain"/>
    <property type="match status" value="1"/>
</dbReference>
<dbReference type="OrthoDB" id="10017054at2759"/>
<feature type="domain" description="Calponin-homology (CH)" evidence="4">
    <location>
        <begin position="36"/>
        <end position="141"/>
    </location>
</feature>
<reference evidence="7" key="1">
    <citation type="submission" date="2017-02" db="UniProtKB">
        <authorList>
            <consortium name="WormBaseParasite"/>
        </authorList>
    </citation>
    <scope>IDENTIFICATION</scope>
</reference>
<dbReference type="PANTHER" id="PTHR23167:SF88">
    <property type="entry name" value="CALPONIN-HOMOLOGY (CH) DOMAIN-CONTAINING PROTEIN"/>
    <property type="match status" value="1"/>
</dbReference>
<name>A0A0N4UZB2_ENTVE</name>
<protein>
    <submittedName>
        <fullName evidence="7">Calponin-homology (CH) domain-containing protein</fullName>
    </submittedName>
</protein>
<dbReference type="PANTHER" id="PTHR23167">
    <property type="entry name" value="CALPONIN HOMOLOGY DOMAIN-CONTAINING PROTEIN DDB_G0272472-RELATED"/>
    <property type="match status" value="1"/>
</dbReference>
<dbReference type="FunFam" id="1.10.418.10:FF:000009">
    <property type="entry name" value="smoothelin isoform X2"/>
    <property type="match status" value="1"/>
</dbReference>
<keyword evidence="1" id="KW-0597">Phosphoprotein</keyword>
<gene>
    <name evidence="5" type="ORF">EVEC_LOCUS2662</name>
</gene>
<sequence length="144" mass="16684">MKKGDFVEIQAHITVIVTLQDEIFSQAQVIKPFNPASIKEALLRWCQHKLQGYPVKVTNFSSSWADGMAFCALIHRFAPDAFDFNMLDPRNRRGNFELAFKVAEDNGVVPLLEVDDMLMMGDRPDWKCVFTYVQTFYKEFKDRP</sequence>
<evidence type="ECO:0000256" key="1">
    <source>
        <dbReference type="ARBA" id="ARBA00022553"/>
    </source>
</evidence>
<evidence type="ECO:0000313" key="7">
    <source>
        <dbReference type="WBParaSite" id="EVEC_0000295401-mRNA-1"/>
    </source>
</evidence>
<comment type="similarity">
    <text evidence="3">Belongs to the smoothelin family.</text>
</comment>
<dbReference type="WBParaSite" id="EVEC_0000295401-mRNA-1">
    <property type="protein sequence ID" value="EVEC_0000295401-mRNA-1"/>
    <property type="gene ID" value="EVEC_0000295401"/>
</dbReference>
<dbReference type="AlphaFoldDB" id="A0A0N4UZB2"/>
<keyword evidence="2" id="KW-0175">Coiled coil</keyword>
<dbReference type="PROSITE" id="PS50021">
    <property type="entry name" value="CH"/>
    <property type="match status" value="1"/>
</dbReference>
<organism evidence="7">
    <name type="scientific">Enterobius vermicularis</name>
    <name type="common">Human pinworm</name>
    <dbReference type="NCBI Taxonomy" id="51028"/>
    <lineage>
        <taxon>Eukaryota</taxon>
        <taxon>Metazoa</taxon>
        <taxon>Ecdysozoa</taxon>
        <taxon>Nematoda</taxon>
        <taxon>Chromadorea</taxon>
        <taxon>Rhabditida</taxon>
        <taxon>Spirurina</taxon>
        <taxon>Oxyuridomorpha</taxon>
        <taxon>Oxyuroidea</taxon>
        <taxon>Oxyuridae</taxon>
        <taxon>Enterobius</taxon>
    </lineage>
</organism>
<dbReference type="InterPro" id="IPR050540">
    <property type="entry name" value="F-actin_Monoox_Mical"/>
</dbReference>
<dbReference type="InterPro" id="IPR036872">
    <property type="entry name" value="CH_dom_sf"/>
</dbReference>
<dbReference type="InterPro" id="IPR001715">
    <property type="entry name" value="CH_dom"/>
</dbReference>
<evidence type="ECO:0000256" key="2">
    <source>
        <dbReference type="ARBA" id="ARBA00023054"/>
    </source>
</evidence>
<reference evidence="5 6" key="2">
    <citation type="submission" date="2018-10" db="EMBL/GenBank/DDBJ databases">
        <authorList>
            <consortium name="Pathogen Informatics"/>
        </authorList>
    </citation>
    <scope>NUCLEOTIDE SEQUENCE [LARGE SCALE GENOMIC DNA]</scope>
</reference>
<proteinExistence type="inferred from homology"/>
<dbReference type="STRING" id="51028.A0A0N4UZB2"/>
<dbReference type="SUPFAM" id="SSF47576">
    <property type="entry name" value="Calponin-homology domain, CH-domain"/>
    <property type="match status" value="1"/>
</dbReference>
<dbReference type="Pfam" id="PF00307">
    <property type="entry name" value="CH"/>
    <property type="match status" value="1"/>
</dbReference>
<dbReference type="Proteomes" id="UP000274131">
    <property type="component" value="Unassembled WGS sequence"/>
</dbReference>
<evidence type="ECO:0000256" key="3">
    <source>
        <dbReference type="ARBA" id="ARBA00061655"/>
    </source>
</evidence>
<accession>A0A0N4UZB2</accession>
<evidence type="ECO:0000313" key="5">
    <source>
        <dbReference type="EMBL" id="VDD87519.1"/>
    </source>
</evidence>
<evidence type="ECO:0000259" key="4">
    <source>
        <dbReference type="PROSITE" id="PS50021"/>
    </source>
</evidence>
<dbReference type="EMBL" id="UXUI01007426">
    <property type="protein sequence ID" value="VDD87519.1"/>
    <property type="molecule type" value="Genomic_DNA"/>
</dbReference>
<evidence type="ECO:0000313" key="6">
    <source>
        <dbReference type="Proteomes" id="UP000274131"/>
    </source>
</evidence>
<dbReference type="SMART" id="SM00033">
    <property type="entry name" value="CH"/>
    <property type="match status" value="1"/>
</dbReference>